<keyword evidence="4" id="KW-1185">Reference proteome</keyword>
<gene>
    <name evidence="2" type="ORF">MFU01_53100</name>
    <name evidence="3" type="ORF">SAMN05443572_110125</name>
</gene>
<dbReference type="Proteomes" id="UP000183760">
    <property type="component" value="Unassembled WGS sequence"/>
</dbReference>
<accession>A0A511T9L1</accession>
<reference evidence="2 5" key="2">
    <citation type="submission" date="2019-07" db="EMBL/GenBank/DDBJ databases">
        <title>Whole genome shotgun sequence of Myxococcus fulvus NBRC 100333.</title>
        <authorList>
            <person name="Hosoyama A."/>
            <person name="Uohara A."/>
            <person name="Ohji S."/>
            <person name="Ichikawa N."/>
        </authorList>
    </citation>
    <scope>NUCLEOTIDE SEQUENCE [LARGE SCALE GENOMIC DNA]</scope>
    <source>
        <strain evidence="2 5">NBRC 100333</strain>
    </source>
</reference>
<dbReference type="InterPro" id="IPR037026">
    <property type="entry name" value="Vgr_OB-fold_dom_sf"/>
</dbReference>
<dbReference type="SUPFAM" id="SSF69255">
    <property type="entry name" value="gp5 N-terminal domain-like"/>
    <property type="match status" value="1"/>
</dbReference>
<dbReference type="OrthoDB" id="9762420at2"/>
<comment type="caution">
    <text evidence="2">The sequence shown here is derived from an EMBL/GenBank/DDBJ whole genome shotgun (WGS) entry which is preliminary data.</text>
</comment>
<evidence type="ECO:0000313" key="5">
    <source>
        <dbReference type="Proteomes" id="UP000321514"/>
    </source>
</evidence>
<dbReference type="AlphaFoldDB" id="A0A511T9L1"/>
<proteinExistence type="predicted"/>
<dbReference type="RefSeq" id="WP_046712448.1">
    <property type="nucleotide sequence ID" value="NZ_BJXR01000037.1"/>
</dbReference>
<dbReference type="EMBL" id="FOIB01000010">
    <property type="protein sequence ID" value="SEU34787.1"/>
    <property type="molecule type" value="Genomic_DNA"/>
</dbReference>
<dbReference type="EMBL" id="BJXR01000037">
    <property type="protein sequence ID" value="GEN10273.1"/>
    <property type="molecule type" value="Genomic_DNA"/>
</dbReference>
<dbReference type="STRING" id="1334629.MFUL124B02_13965"/>
<dbReference type="Gene3D" id="2.40.50.230">
    <property type="entry name" value="Gp5 N-terminal domain"/>
    <property type="match status" value="1"/>
</dbReference>
<dbReference type="Proteomes" id="UP000321514">
    <property type="component" value="Unassembled WGS sequence"/>
</dbReference>
<name>A0A511T9L1_MYXFU</name>
<feature type="domain" description="Gp5/Type VI secretion system Vgr protein OB-fold" evidence="1">
    <location>
        <begin position="8"/>
        <end position="82"/>
    </location>
</feature>
<organism evidence="2 5">
    <name type="scientific">Myxococcus fulvus</name>
    <dbReference type="NCBI Taxonomy" id="33"/>
    <lineage>
        <taxon>Bacteria</taxon>
        <taxon>Pseudomonadati</taxon>
        <taxon>Myxococcota</taxon>
        <taxon>Myxococcia</taxon>
        <taxon>Myxococcales</taxon>
        <taxon>Cystobacterineae</taxon>
        <taxon>Myxococcaceae</taxon>
        <taxon>Myxococcus</taxon>
    </lineage>
</organism>
<evidence type="ECO:0000313" key="2">
    <source>
        <dbReference type="EMBL" id="GEN10273.1"/>
    </source>
</evidence>
<dbReference type="InterPro" id="IPR006531">
    <property type="entry name" value="Gp5/Vgr_OB"/>
</dbReference>
<evidence type="ECO:0000259" key="1">
    <source>
        <dbReference type="Pfam" id="PF04717"/>
    </source>
</evidence>
<protein>
    <submittedName>
        <fullName evidence="2">Baseplate assembly protein</fullName>
    </submittedName>
</protein>
<dbReference type="Pfam" id="PF04717">
    <property type="entry name" value="Phage_base_V"/>
    <property type="match status" value="1"/>
</dbReference>
<reference evidence="3 4" key="1">
    <citation type="submission" date="2016-10" db="EMBL/GenBank/DDBJ databases">
        <authorList>
            <person name="Varghese N."/>
            <person name="Submissions S."/>
        </authorList>
    </citation>
    <scope>NUCLEOTIDE SEQUENCE [LARGE SCALE GENOMIC DNA]</scope>
    <source>
        <strain evidence="3 4">DSM 16525</strain>
    </source>
</reference>
<evidence type="ECO:0000313" key="4">
    <source>
        <dbReference type="Proteomes" id="UP000183760"/>
    </source>
</evidence>
<sequence length="182" mass="18850">MSSYFGKYRGEVVNNIDPLMMGRVQVKVPTVLGDSQLGWAMPCMPYGGSGTGFFAVPPTGAKVWVEFERGDLNYPIVAGCFWGEGEAPATPGLPTTKVWKTDAITVKLDDLPGAGGLSIEVSPPAVPMPLKATFTAAGIEINHGGTAKVVLSATGIELSFGAANIKLGPTGVNVNNGALEVI</sequence>
<evidence type="ECO:0000313" key="3">
    <source>
        <dbReference type="EMBL" id="SEU34787.1"/>
    </source>
</evidence>